<dbReference type="InterPro" id="IPR025411">
    <property type="entry name" value="DUF4136"/>
</dbReference>
<keyword evidence="1" id="KW-0732">Signal</keyword>
<dbReference type="EMBL" id="RXOC01000020">
    <property type="protein sequence ID" value="RXF67122.1"/>
    <property type="molecule type" value="Genomic_DNA"/>
</dbReference>
<sequence length="195" mass="22556">MKKTVFILVLISTVLSACSSYNYYAVSSTKADISKYRTYAWVTDNELKADQYYENNIAEEKIIESTNHVLNGRGLQIDNKKPDLLIRYTAVVKDKTKYISEPMYYQSPSYLVPRMAYFRGRRVFYYSYTRPFPVYVGSDERKVQFEEGNIVIDLIDRQSSKVIWRGVAKGEVNNPEKAVNDLPKVIDKIFGKLPA</sequence>
<feature type="domain" description="DUF4136" evidence="2">
    <location>
        <begin position="29"/>
        <end position="194"/>
    </location>
</feature>
<dbReference type="RefSeq" id="WP_128771306.1">
    <property type="nucleotide sequence ID" value="NZ_RXOC01000020.1"/>
</dbReference>
<evidence type="ECO:0000259" key="2">
    <source>
        <dbReference type="Pfam" id="PF13590"/>
    </source>
</evidence>
<feature type="signal peptide" evidence="1">
    <location>
        <begin position="1"/>
        <end position="25"/>
    </location>
</feature>
<dbReference type="Gene3D" id="3.30.160.670">
    <property type="match status" value="1"/>
</dbReference>
<dbReference type="Proteomes" id="UP000290848">
    <property type="component" value="Unassembled WGS sequence"/>
</dbReference>
<evidence type="ECO:0000313" key="3">
    <source>
        <dbReference type="EMBL" id="RXF67122.1"/>
    </source>
</evidence>
<evidence type="ECO:0000313" key="4">
    <source>
        <dbReference type="Proteomes" id="UP000290848"/>
    </source>
</evidence>
<proteinExistence type="predicted"/>
<evidence type="ECO:0000256" key="1">
    <source>
        <dbReference type="SAM" id="SignalP"/>
    </source>
</evidence>
<dbReference type="AlphaFoldDB" id="A0A4V1KHG6"/>
<name>A0A4V1KHG6_9SPHI</name>
<comment type="caution">
    <text evidence="3">The sequence shown here is derived from an EMBL/GenBank/DDBJ whole genome shotgun (WGS) entry which is preliminary data.</text>
</comment>
<dbReference type="Pfam" id="PF13590">
    <property type="entry name" value="DUF4136"/>
    <property type="match status" value="1"/>
</dbReference>
<reference evidence="3 4" key="1">
    <citation type="submission" date="2018-12" db="EMBL/GenBank/DDBJ databases">
        <title>The Draft Genome Sequence of the Soil Bacterium Pedobacter tournemirensis R1.</title>
        <authorList>
            <person name="He J."/>
        </authorList>
    </citation>
    <scope>NUCLEOTIDE SEQUENCE [LARGE SCALE GENOMIC DNA]</scope>
    <source>
        <strain evidence="3 4">R1</strain>
    </source>
</reference>
<organism evidence="3 4">
    <name type="scientific">Arcticibacter tournemirensis</name>
    <dbReference type="NCBI Taxonomy" id="699437"/>
    <lineage>
        <taxon>Bacteria</taxon>
        <taxon>Pseudomonadati</taxon>
        <taxon>Bacteroidota</taxon>
        <taxon>Sphingobacteriia</taxon>
        <taxon>Sphingobacteriales</taxon>
        <taxon>Sphingobacteriaceae</taxon>
        <taxon>Arcticibacter</taxon>
    </lineage>
</organism>
<feature type="chain" id="PRO_5020879249" evidence="1">
    <location>
        <begin position="26"/>
        <end position="195"/>
    </location>
</feature>
<protein>
    <submittedName>
        <fullName evidence="3">DUF4136 domain-containing protein</fullName>
    </submittedName>
</protein>
<accession>A0A4V1KHG6</accession>
<dbReference type="PROSITE" id="PS51257">
    <property type="entry name" value="PROKAR_LIPOPROTEIN"/>
    <property type="match status" value="1"/>
</dbReference>
<gene>
    <name evidence="3" type="ORF">EKH83_20340</name>
</gene>